<feature type="compositionally biased region" description="Basic and acidic residues" evidence="1">
    <location>
        <begin position="107"/>
        <end position="121"/>
    </location>
</feature>
<comment type="caution">
    <text evidence="2">The sequence shown here is derived from an EMBL/GenBank/DDBJ whole genome shotgun (WGS) entry which is preliminary data.</text>
</comment>
<evidence type="ECO:0000313" key="2">
    <source>
        <dbReference type="EMBL" id="VEL21978.1"/>
    </source>
</evidence>
<accession>A0A448WWI1</accession>
<dbReference type="AlphaFoldDB" id="A0A448WWI1"/>
<sequence>MTSQRFGSAGLTTHMLRHQLHRNRPNHRGRDSEQSESVHGESATRICRAKLRLDEPTNETPPDPRLIADSASGHTRQTGRGDICRPGQTSTSRTPELSAAADASSQKADRRVSLFAPELRR</sequence>
<name>A0A448WWI1_9PLAT</name>
<feature type="compositionally biased region" description="Basic and acidic residues" evidence="1">
    <location>
        <begin position="28"/>
        <end position="39"/>
    </location>
</feature>
<keyword evidence="3" id="KW-1185">Reference proteome</keyword>
<proteinExistence type="predicted"/>
<evidence type="ECO:0000256" key="1">
    <source>
        <dbReference type="SAM" id="MobiDB-lite"/>
    </source>
</evidence>
<feature type="compositionally biased region" description="Basic residues" evidence="1">
    <location>
        <begin position="15"/>
        <end position="27"/>
    </location>
</feature>
<evidence type="ECO:0000313" key="3">
    <source>
        <dbReference type="Proteomes" id="UP000784294"/>
    </source>
</evidence>
<reference evidence="2" key="1">
    <citation type="submission" date="2018-11" db="EMBL/GenBank/DDBJ databases">
        <authorList>
            <consortium name="Pathogen Informatics"/>
        </authorList>
    </citation>
    <scope>NUCLEOTIDE SEQUENCE</scope>
</reference>
<protein>
    <submittedName>
        <fullName evidence="2">Uncharacterized protein</fullName>
    </submittedName>
</protein>
<organism evidence="2 3">
    <name type="scientific">Protopolystoma xenopodis</name>
    <dbReference type="NCBI Taxonomy" id="117903"/>
    <lineage>
        <taxon>Eukaryota</taxon>
        <taxon>Metazoa</taxon>
        <taxon>Spiralia</taxon>
        <taxon>Lophotrochozoa</taxon>
        <taxon>Platyhelminthes</taxon>
        <taxon>Monogenea</taxon>
        <taxon>Polyopisthocotylea</taxon>
        <taxon>Polystomatidea</taxon>
        <taxon>Polystomatidae</taxon>
        <taxon>Protopolystoma</taxon>
    </lineage>
</organism>
<gene>
    <name evidence="2" type="ORF">PXEA_LOCUS15418</name>
</gene>
<dbReference type="Proteomes" id="UP000784294">
    <property type="component" value="Unassembled WGS sequence"/>
</dbReference>
<feature type="region of interest" description="Disordered" evidence="1">
    <location>
        <begin position="1"/>
        <end position="121"/>
    </location>
</feature>
<dbReference type="EMBL" id="CAAALY010054072">
    <property type="protein sequence ID" value="VEL21978.1"/>
    <property type="molecule type" value="Genomic_DNA"/>
</dbReference>